<evidence type="ECO:0000313" key="3">
    <source>
        <dbReference type="EMBL" id="CZS92932.1"/>
    </source>
</evidence>
<dbReference type="STRING" id="914237.A0A1E1K4J8"/>
<dbReference type="CDD" id="cd05014">
    <property type="entry name" value="SIS_Kpsf"/>
    <property type="match status" value="1"/>
</dbReference>
<keyword evidence="3" id="KW-0413">Isomerase</keyword>
<dbReference type="GO" id="GO:0016853">
    <property type="term" value="F:isomerase activity"/>
    <property type="evidence" value="ECO:0007669"/>
    <property type="project" value="UniProtKB-KW"/>
</dbReference>
<dbReference type="PANTHER" id="PTHR38418:SF2">
    <property type="entry name" value="SUGAR ISOMERASE, KPSF_GUTQ (AFU_ORTHOLOGUE AFUA_6G08860)"/>
    <property type="match status" value="1"/>
</dbReference>
<gene>
    <name evidence="3" type="ORF">RCO7_01256</name>
</gene>
<sequence length="403" mass="43698">MNLDHQPVQNSEVYLMHKSHNQPVLPPSPHSPSSPCERSLSPPLDDLMSMTPPELSDSCSVPFNGRLSNAVHVLGTEATALSCLTRLYETEPVARSGFDLAVEAITRFRGEKGQLVICGIGKSGHIAKKLVATMNSLKIRSTYLHPTEALHGDLGVIGRHDTILLITFSGKTPELLELLPHFDEKLPLIIMTSHTHPSTCEIIKRRPDGILLPAPIHKSETDSFGFNAPTTSTTVALALGDALAVVISNEIHLNVQAVFSHNHPGGAIGQAVQEPKKISDLTILFETIPEIDYRKTTGAHVLMVAYKSPSGWVRLGDDMVLPPRRISGLQSDDLDELATCISGLMVPSKEWIQIEGDTSISSAQEWVRSRRSSGERKLSDDAVLAMMVEGEVAGVIEVGTLMA</sequence>
<protein>
    <submittedName>
        <fullName evidence="3">Related to arabinose 5-phosphate isomerase</fullName>
    </submittedName>
</protein>
<reference evidence="4" key="1">
    <citation type="submission" date="2016-03" db="EMBL/GenBank/DDBJ databases">
        <authorList>
            <person name="Ploux O."/>
        </authorList>
    </citation>
    <scope>NUCLEOTIDE SEQUENCE [LARGE SCALE GENOMIC DNA]</scope>
    <source>
        <strain evidence="4">UK7</strain>
    </source>
</reference>
<dbReference type="AlphaFoldDB" id="A0A1E1K4J8"/>
<dbReference type="InParanoid" id="A0A1E1K4J8"/>
<comment type="caution">
    <text evidence="3">The sequence shown here is derived from an EMBL/GenBank/DDBJ whole genome shotgun (WGS) entry which is preliminary data.</text>
</comment>
<dbReference type="Pfam" id="PF01380">
    <property type="entry name" value="SIS"/>
    <property type="match status" value="1"/>
</dbReference>
<dbReference type="InterPro" id="IPR035474">
    <property type="entry name" value="SIS_Kpsf"/>
</dbReference>
<dbReference type="Proteomes" id="UP000178129">
    <property type="component" value="Unassembled WGS sequence"/>
</dbReference>
<dbReference type="EMBL" id="FJUW01000007">
    <property type="protein sequence ID" value="CZS92932.1"/>
    <property type="molecule type" value="Genomic_DNA"/>
</dbReference>
<feature type="region of interest" description="Disordered" evidence="1">
    <location>
        <begin position="20"/>
        <end position="53"/>
    </location>
</feature>
<proteinExistence type="predicted"/>
<keyword evidence="4" id="KW-1185">Reference proteome</keyword>
<dbReference type="SUPFAM" id="SSF53697">
    <property type="entry name" value="SIS domain"/>
    <property type="match status" value="1"/>
</dbReference>
<evidence type="ECO:0000313" key="4">
    <source>
        <dbReference type="Proteomes" id="UP000178129"/>
    </source>
</evidence>
<dbReference type="PANTHER" id="PTHR38418">
    <property type="entry name" value="SUGAR ISOMERASE, KPSF/GUTQ (AFU_ORTHOLOGUE AFUA_6G08860)"/>
    <property type="match status" value="1"/>
</dbReference>
<dbReference type="GO" id="GO:0097367">
    <property type="term" value="F:carbohydrate derivative binding"/>
    <property type="evidence" value="ECO:0007669"/>
    <property type="project" value="InterPro"/>
</dbReference>
<name>A0A1E1K4J8_9HELO</name>
<dbReference type="Gene3D" id="3.40.50.10490">
    <property type="entry name" value="Glucose-6-phosphate isomerase like protein, domain 1"/>
    <property type="match status" value="1"/>
</dbReference>
<dbReference type="InterPro" id="IPR001347">
    <property type="entry name" value="SIS_dom"/>
</dbReference>
<dbReference type="PROSITE" id="PS51464">
    <property type="entry name" value="SIS"/>
    <property type="match status" value="1"/>
</dbReference>
<feature type="domain" description="SIS" evidence="2">
    <location>
        <begin position="104"/>
        <end position="253"/>
    </location>
</feature>
<dbReference type="InterPro" id="IPR046348">
    <property type="entry name" value="SIS_dom_sf"/>
</dbReference>
<organism evidence="3 4">
    <name type="scientific">Rhynchosporium graminicola</name>
    <dbReference type="NCBI Taxonomy" id="2792576"/>
    <lineage>
        <taxon>Eukaryota</taxon>
        <taxon>Fungi</taxon>
        <taxon>Dikarya</taxon>
        <taxon>Ascomycota</taxon>
        <taxon>Pezizomycotina</taxon>
        <taxon>Leotiomycetes</taxon>
        <taxon>Helotiales</taxon>
        <taxon>Ploettnerulaceae</taxon>
        <taxon>Rhynchosporium</taxon>
    </lineage>
</organism>
<evidence type="ECO:0000259" key="2">
    <source>
        <dbReference type="PROSITE" id="PS51464"/>
    </source>
</evidence>
<accession>A0A1E1K4J8</accession>
<evidence type="ECO:0000256" key="1">
    <source>
        <dbReference type="SAM" id="MobiDB-lite"/>
    </source>
</evidence>
<dbReference type="GO" id="GO:1901135">
    <property type="term" value="P:carbohydrate derivative metabolic process"/>
    <property type="evidence" value="ECO:0007669"/>
    <property type="project" value="InterPro"/>
</dbReference>